<dbReference type="PANTHER" id="PTHR10359:SF18">
    <property type="entry name" value="ENDONUCLEASE III"/>
    <property type="match status" value="1"/>
</dbReference>
<evidence type="ECO:0000256" key="5">
    <source>
        <dbReference type="ARBA" id="ARBA00022801"/>
    </source>
</evidence>
<dbReference type="GeneID" id="16993737"/>
<dbReference type="RefSeq" id="XP_005536385.1">
    <property type="nucleotide sequence ID" value="XM_005536328.1"/>
</dbReference>
<dbReference type="CDD" id="cd00056">
    <property type="entry name" value="ENDO3c"/>
    <property type="match status" value="1"/>
</dbReference>
<dbReference type="OrthoDB" id="2099276at2759"/>
<dbReference type="Pfam" id="PF00730">
    <property type="entry name" value="HhH-GPD"/>
    <property type="match status" value="1"/>
</dbReference>
<accession>M1V7V1</accession>
<dbReference type="PROSITE" id="PS01155">
    <property type="entry name" value="ENDONUCLEASE_III_2"/>
    <property type="match status" value="1"/>
</dbReference>
<evidence type="ECO:0000256" key="10">
    <source>
        <dbReference type="SAM" id="MobiDB-lite"/>
    </source>
</evidence>
<keyword evidence="12" id="KW-0255">Endonuclease</keyword>
<dbReference type="eggNOG" id="KOG1921">
    <property type="taxonomic scope" value="Eukaryota"/>
</dbReference>
<dbReference type="InterPro" id="IPR011257">
    <property type="entry name" value="DNA_glycosylase"/>
</dbReference>
<evidence type="ECO:0000313" key="13">
    <source>
        <dbReference type="Proteomes" id="UP000007014"/>
    </source>
</evidence>
<dbReference type="KEGG" id="cme:CYME_CMI230C"/>
<evidence type="ECO:0000256" key="7">
    <source>
        <dbReference type="ARBA" id="ARBA00023014"/>
    </source>
</evidence>
<dbReference type="Gene3D" id="1.10.340.30">
    <property type="entry name" value="Hypothetical protein, domain 2"/>
    <property type="match status" value="1"/>
</dbReference>
<keyword evidence="13" id="KW-1185">Reference proteome</keyword>
<dbReference type="Gramene" id="CMI230CT">
    <property type="protein sequence ID" value="CMI230CT"/>
    <property type="gene ID" value="CMI230C"/>
</dbReference>
<reference evidence="12 13" key="1">
    <citation type="journal article" date="2004" name="Nature">
        <title>Genome sequence of the ultrasmall unicellular red alga Cyanidioschyzon merolae 10D.</title>
        <authorList>
            <person name="Matsuzaki M."/>
            <person name="Misumi O."/>
            <person name="Shin-i T."/>
            <person name="Maruyama S."/>
            <person name="Takahara M."/>
            <person name="Miyagishima S."/>
            <person name="Mori T."/>
            <person name="Nishida K."/>
            <person name="Yagisawa F."/>
            <person name="Nishida K."/>
            <person name="Yoshida Y."/>
            <person name="Nishimura Y."/>
            <person name="Nakao S."/>
            <person name="Kobayashi T."/>
            <person name="Momoyama Y."/>
            <person name="Higashiyama T."/>
            <person name="Minoda A."/>
            <person name="Sano M."/>
            <person name="Nomoto H."/>
            <person name="Oishi K."/>
            <person name="Hayashi H."/>
            <person name="Ohta F."/>
            <person name="Nishizaka S."/>
            <person name="Haga S."/>
            <person name="Miura S."/>
            <person name="Morishita T."/>
            <person name="Kabeya Y."/>
            <person name="Terasawa K."/>
            <person name="Suzuki Y."/>
            <person name="Ishii Y."/>
            <person name="Asakawa S."/>
            <person name="Takano H."/>
            <person name="Ohta N."/>
            <person name="Kuroiwa H."/>
            <person name="Tanaka K."/>
            <person name="Shimizu N."/>
            <person name="Sugano S."/>
            <person name="Sato N."/>
            <person name="Nozaki H."/>
            <person name="Ogasawara N."/>
            <person name="Kohara Y."/>
            <person name="Kuroiwa T."/>
        </authorList>
    </citation>
    <scope>NUCLEOTIDE SEQUENCE [LARGE SCALE GENOMIC DNA]</scope>
    <source>
        <strain evidence="12 13">10D</strain>
    </source>
</reference>
<dbReference type="GO" id="GO:0003677">
    <property type="term" value="F:DNA binding"/>
    <property type="evidence" value="ECO:0007669"/>
    <property type="project" value="InterPro"/>
</dbReference>
<evidence type="ECO:0000256" key="3">
    <source>
        <dbReference type="ARBA" id="ARBA00022723"/>
    </source>
</evidence>
<evidence type="ECO:0000259" key="11">
    <source>
        <dbReference type="SMART" id="SM00478"/>
    </source>
</evidence>
<name>M1V7V1_CYAM1</name>
<keyword evidence="7" id="KW-0411">Iron-sulfur</keyword>
<dbReference type="FunFam" id="1.10.340.30:FF:000001">
    <property type="entry name" value="Endonuclease III"/>
    <property type="match status" value="1"/>
</dbReference>
<proteinExistence type="inferred from homology"/>
<dbReference type="OMA" id="WQQFTHL"/>
<feature type="region of interest" description="Disordered" evidence="10">
    <location>
        <begin position="266"/>
        <end position="333"/>
    </location>
</feature>
<organism evidence="12 13">
    <name type="scientific">Cyanidioschyzon merolae (strain NIES-3377 / 10D)</name>
    <name type="common">Unicellular red alga</name>
    <dbReference type="NCBI Taxonomy" id="280699"/>
    <lineage>
        <taxon>Eukaryota</taxon>
        <taxon>Rhodophyta</taxon>
        <taxon>Bangiophyceae</taxon>
        <taxon>Cyanidiales</taxon>
        <taxon>Cyanidiaceae</taxon>
        <taxon>Cyanidioschyzon</taxon>
    </lineage>
</organism>
<feature type="compositionally biased region" description="Basic and acidic residues" evidence="10">
    <location>
        <begin position="266"/>
        <end position="279"/>
    </location>
</feature>
<keyword evidence="12" id="KW-0540">Nuclease</keyword>
<dbReference type="SUPFAM" id="SSF48150">
    <property type="entry name" value="DNA-glycosylase"/>
    <property type="match status" value="1"/>
</dbReference>
<evidence type="ECO:0000313" key="12">
    <source>
        <dbReference type="EMBL" id="BAM80099.1"/>
    </source>
</evidence>
<keyword evidence="8" id="KW-0234">DNA repair</keyword>
<dbReference type="GO" id="GO:0046872">
    <property type="term" value="F:metal ion binding"/>
    <property type="evidence" value="ECO:0007669"/>
    <property type="project" value="UniProtKB-KW"/>
</dbReference>
<dbReference type="Pfam" id="PF00633">
    <property type="entry name" value="HHH"/>
    <property type="match status" value="1"/>
</dbReference>
<dbReference type="STRING" id="280699.M1V7V1"/>
<dbReference type="HOGENOM" id="CLU_012862_3_2_1"/>
<reference evidence="12 13" key="2">
    <citation type="journal article" date="2007" name="BMC Biol.">
        <title>A 100%-complete sequence reveals unusually simple genomic features in the hot-spring red alga Cyanidioschyzon merolae.</title>
        <authorList>
            <person name="Nozaki H."/>
            <person name="Takano H."/>
            <person name="Misumi O."/>
            <person name="Terasawa K."/>
            <person name="Matsuzaki M."/>
            <person name="Maruyama S."/>
            <person name="Nishida K."/>
            <person name="Yagisawa F."/>
            <person name="Yoshida Y."/>
            <person name="Fujiwara T."/>
            <person name="Takio S."/>
            <person name="Tamura K."/>
            <person name="Chung S.J."/>
            <person name="Nakamura S."/>
            <person name="Kuroiwa H."/>
            <person name="Tanaka K."/>
            <person name="Sato N."/>
            <person name="Kuroiwa T."/>
        </authorList>
    </citation>
    <scope>NUCLEOTIDE SEQUENCE [LARGE SCALE GENOMIC DNA]</scope>
    <source>
        <strain evidence="12 13">10D</strain>
    </source>
</reference>
<feature type="domain" description="HhH-GPD" evidence="11">
    <location>
        <begin position="79"/>
        <end position="226"/>
    </location>
</feature>
<evidence type="ECO:0000256" key="6">
    <source>
        <dbReference type="ARBA" id="ARBA00023004"/>
    </source>
</evidence>
<evidence type="ECO:0000256" key="4">
    <source>
        <dbReference type="ARBA" id="ARBA00022763"/>
    </source>
</evidence>
<evidence type="ECO:0000256" key="2">
    <source>
        <dbReference type="ARBA" id="ARBA00022485"/>
    </source>
</evidence>
<dbReference type="Gene3D" id="1.10.1670.10">
    <property type="entry name" value="Helix-hairpin-Helix base-excision DNA repair enzymes (C-terminal)"/>
    <property type="match status" value="1"/>
</dbReference>
<dbReference type="InterPro" id="IPR023170">
    <property type="entry name" value="HhH_base_excis_C"/>
</dbReference>
<gene>
    <name evidence="12" type="ORF">CYME_CMI230C</name>
</gene>
<evidence type="ECO:0000256" key="1">
    <source>
        <dbReference type="ARBA" id="ARBA00008343"/>
    </source>
</evidence>
<dbReference type="GO" id="GO:0051539">
    <property type="term" value="F:4 iron, 4 sulfur cluster binding"/>
    <property type="evidence" value="ECO:0007669"/>
    <property type="project" value="UniProtKB-KW"/>
</dbReference>
<protein>
    <submittedName>
        <fullName evidence="12">Similar to endonuclease III</fullName>
    </submittedName>
</protein>
<dbReference type="GO" id="GO:0003906">
    <property type="term" value="F:DNA-(apurinic or apyrimidinic site) endonuclease activity"/>
    <property type="evidence" value="ECO:0007669"/>
    <property type="project" value="InterPro"/>
</dbReference>
<dbReference type="GO" id="GO:0000703">
    <property type="term" value="F:oxidized pyrimidine nucleobase lesion DNA N-glycosylase activity"/>
    <property type="evidence" value="ECO:0007669"/>
    <property type="project" value="UniProtKB-ARBA"/>
</dbReference>
<dbReference type="SMART" id="SM00478">
    <property type="entry name" value="ENDO3c"/>
    <property type="match status" value="1"/>
</dbReference>
<dbReference type="InterPro" id="IPR004036">
    <property type="entry name" value="Endonuclease-III-like_CS2"/>
</dbReference>
<dbReference type="HAMAP" id="MF_00942">
    <property type="entry name" value="Nth"/>
    <property type="match status" value="1"/>
</dbReference>
<dbReference type="GO" id="GO:0006285">
    <property type="term" value="P:base-excision repair, AP site formation"/>
    <property type="evidence" value="ECO:0007669"/>
    <property type="project" value="TreeGrafter"/>
</dbReference>
<keyword evidence="3" id="KW-0479">Metal-binding</keyword>
<dbReference type="Proteomes" id="UP000007014">
    <property type="component" value="Chromosome 9"/>
</dbReference>
<keyword evidence="5" id="KW-0378">Hydrolase</keyword>
<keyword evidence="4" id="KW-0227">DNA damage</keyword>
<dbReference type="InterPro" id="IPR005759">
    <property type="entry name" value="Nth"/>
</dbReference>
<comment type="similarity">
    <text evidence="1">Belongs to the Nth/MutY family.</text>
</comment>
<dbReference type="EMBL" id="AP006491">
    <property type="protein sequence ID" value="BAM80099.1"/>
    <property type="molecule type" value="Genomic_DNA"/>
</dbReference>
<keyword evidence="6" id="KW-0408">Iron</keyword>
<dbReference type="InterPro" id="IPR003265">
    <property type="entry name" value="HhH-GPD_domain"/>
</dbReference>
<keyword evidence="2" id="KW-0004">4Fe-4S</keyword>
<sequence length="333" mass="37272">MFQALGVLKLMRAPLAKPEESRMQHLSLMFRFLAFQPPTPALVRKAARIRENLERCYPQVPRTLLQHRDPFTLLLAVVLSAQCTDLKVNGVTPKLFELAPTPQALLHLGEQRIREIIRPLGLAPRKARALVGIAERLLEEHGGQVPRTFAELEALPGVGHKTASVVLSQAFGEPAFPVDTHIHRLAQRWGLGGKSVEETESTLKAVFPDPSSWAELHVRMILFGREHCPAIRHDMDACPICSWAAVPEARRANKRSPRKFIGIERAKNPAHIRATDKARHAAPAIPNAPDEPLVDPGSADDKQVFPEDSDNEQNTMLTRSRKRRVLQERQNET</sequence>
<dbReference type="AlphaFoldDB" id="M1V7V1"/>
<dbReference type="PANTHER" id="PTHR10359">
    <property type="entry name" value="A/G-SPECIFIC ADENINE GLYCOSYLASE/ENDONUCLEASE III"/>
    <property type="match status" value="1"/>
</dbReference>
<keyword evidence="9" id="KW-0326">Glycosidase</keyword>
<evidence type="ECO:0000256" key="8">
    <source>
        <dbReference type="ARBA" id="ARBA00023204"/>
    </source>
</evidence>
<evidence type="ECO:0000256" key="9">
    <source>
        <dbReference type="ARBA" id="ARBA00023295"/>
    </source>
</evidence>
<dbReference type="InterPro" id="IPR000445">
    <property type="entry name" value="HhH_motif"/>
</dbReference>